<reference evidence="5 6" key="1">
    <citation type="submission" date="2018-03" db="EMBL/GenBank/DDBJ databases">
        <title>A parallel universe: an anciently diverged bacterial symbiosis in a Hawaiian planthopper (Hemiptera: Cixiidae) reveals rearranged nutritional responsibilities.</title>
        <authorList>
            <person name="Bennett G."/>
            <person name="Mao M."/>
        </authorList>
    </citation>
    <scope>NUCLEOTIDE SEQUENCE [LARGE SCALE GENOMIC DNA]</scope>
    <source>
        <strain evidence="5 6">OLIH</strain>
    </source>
</reference>
<keyword evidence="2 5" id="KW-0032">Aminotransferase</keyword>
<gene>
    <name evidence="5" type="ORF">C9I84_113</name>
</gene>
<dbReference type="SUPFAM" id="SSF53383">
    <property type="entry name" value="PLP-dependent transferases"/>
    <property type="match status" value="1"/>
</dbReference>
<name>A0A346E0J6_9PROT</name>
<organism evidence="5 6">
    <name type="scientific">Candidatus Vidania fulgoroideorum</name>
    <dbReference type="NCBI Taxonomy" id="881286"/>
    <lineage>
        <taxon>Bacteria</taxon>
        <taxon>Pseudomonadati</taxon>
        <taxon>Pseudomonadota</taxon>
        <taxon>Betaproteobacteria</taxon>
        <taxon>Candidatus Vidania</taxon>
    </lineage>
</organism>
<dbReference type="Proteomes" id="UP000257084">
    <property type="component" value="Chromosome"/>
</dbReference>
<dbReference type="KEGG" id="vfg:C9I84_113"/>
<evidence type="ECO:0000313" key="5">
    <source>
        <dbReference type="EMBL" id="AXN02501.1"/>
    </source>
</evidence>
<evidence type="ECO:0000256" key="1">
    <source>
        <dbReference type="ARBA" id="ARBA00001933"/>
    </source>
</evidence>
<keyword evidence="3 5" id="KW-0808">Transferase</keyword>
<sequence length="369" mass="43923">MKILLGLGEPKQKFIYFKKKKILKKMQGLNQYPLINGKRTFKKSISKWINKRNNLSSKKNFTKNIIPSLGNKEGIYTIINSIAKKKKNSIISPDPYYPSYIIPKLFFNKKIIFVFSKDRKSFIKNFRKIKKFKNILMMFICSPNNPLGYCLNKKNWIEIIKKSIKEDFFIISDECYSEIYLSKKPISCIKIVEKYFNSCYKNIFVINSLSKTSSVPGLRSGFIFSSKKNIKKLNYIRNYNGANLSNFNQDLSVKLWLDFKRTKKIRERYRKIFFYSKKILKKKNINYKIPDGGFCIWLDIKKTNLNSNEFCKKIEKKYNIVIYPGSKFSRNRKNFYKIRISLVESKKKCIYALKKISNFIYEQIKKKNK</sequence>
<dbReference type="EMBL" id="CP028360">
    <property type="protein sequence ID" value="AXN02501.1"/>
    <property type="molecule type" value="Genomic_DNA"/>
</dbReference>
<dbReference type="InterPro" id="IPR015422">
    <property type="entry name" value="PyrdxlP-dep_Trfase_small"/>
</dbReference>
<dbReference type="CDD" id="cd00609">
    <property type="entry name" value="AAT_like"/>
    <property type="match status" value="1"/>
</dbReference>
<evidence type="ECO:0000259" key="4">
    <source>
        <dbReference type="Pfam" id="PF00155"/>
    </source>
</evidence>
<feature type="domain" description="Aminotransferase class I/classII large" evidence="4">
    <location>
        <begin position="2"/>
        <end position="356"/>
    </location>
</feature>
<protein>
    <submittedName>
        <fullName evidence="5">N-succinyl-L,L-diaminopimelate aminotransferase alternative</fullName>
    </submittedName>
</protein>
<comment type="cofactor">
    <cofactor evidence="1">
        <name>pyridoxal 5'-phosphate</name>
        <dbReference type="ChEBI" id="CHEBI:597326"/>
    </cofactor>
</comment>
<dbReference type="GO" id="GO:0008483">
    <property type="term" value="F:transaminase activity"/>
    <property type="evidence" value="ECO:0007669"/>
    <property type="project" value="UniProtKB-KW"/>
</dbReference>
<dbReference type="InterPro" id="IPR004839">
    <property type="entry name" value="Aminotransferase_I/II_large"/>
</dbReference>
<dbReference type="PANTHER" id="PTHR42832:SF3">
    <property type="entry name" value="L-GLUTAMINE--4-(METHYLSULFANYL)-2-OXOBUTANOATE AMINOTRANSFERASE"/>
    <property type="match status" value="1"/>
</dbReference>
<dbReference type="PANTHER" id="PTHR42832">
    <property type="entry name" value="AMINO ACID AMINOTRANSFERASE"/>
    <property type="match status" value="1"/>
</dbReference>
<dbReference type="InterPro" id="IPR015421">
    <property type="entry name" value="PyrdxlP-dep_Trfase_major"/>
</dbReference>
<dbReference type="Pfam" id="PF00155">
    <property type="entry name" value="Aminotran_1_2"/>
    <property type="match status" value="1"/>
</dbReference>
<dbReference type="Gene3D" id="3.40.640.10">
    <property type="entry name" value="Type I PLP-dependent aspartate aminotransferase-like (Major domain)"/>
    <property type="match status" value="1"/>
</dbReference>
<dbReference type="GO" id="GO:0030170">
    <property type="term" value="F:pyridoxal phosphate binding"/>
    <property type="evidence" value="ECO:0007669"/>
    <property type="project" value="InterPro"/>
</dbReference>
<accession>A0A346E0J6</accession>
<proteinExistence type="predicted"/>
<evidence type="ECO:0000256" key="2">
    <source>
        <dbReference type="ARBA" id="ARBA00022576"/>
    </source>
</evidence>
<dbReference type="InterPro" id="IPR015424">
    <property type="entry name" value="PyrdxlP-dep_Trfase"/>
</dbReference>
<dbReference type="InterPro" id="IPR050881">
    <property type="entry name" value="LL-DAP_aminotransferase"/>
</dbReference>
<evidence type="ECO:0000256" key="3">
    <source>
        <dbReference type="ARBA" id="ARBA00022679"/>
    </source>
</evidence>
<evidence type="ECO:0000313" key="6">
    <source>
        <dbReference type="Proteomes" id="UP000257084"/>
    </source>
</evidence>
<dbReference type="AlphaFoldDB" id="A0A346E0J6"/>
<keyword evidence="6" id="KW-1185">Reference proteome</keyword>
<dbReference type="Gene3D" id="3.90.1150.10">
    <property type="entry name" value="Aspartate Aminotransferase, domain 1"/>
    <property type="match status" value="1"/>
</dbReference>